<protein>
    <submittedName>
        <fullName evidence="4">Long-chain acyl-CoA synthetase</fullName>
    </submittedName>
</protein>
<dbReference type="PANTHER" id="PTHR43272:SF33">
    <property type="entry name" value="AMP-BINDING DOMAIN-CONTAINING PROTEIN-RELATED"/>
    <property type="match status" value="1"/>
</dbReference>
<organism evidence="4 5">
    <name type="scientific">Bacteroides luti</name>
    <dbReference type="NCBI Taxonomy" id="1297750"/>
    <lineage>
        <taxon>Bacteria</taxon>
        <taxon>Pseudomonadati</taxon>
        <taxon>Bacteroidota</taxon>
        <taxon>Bacteroidia</taxon>
        <taxon>Bacteroidales</taxon>
        <taxon>Bacteroidaceae</taxon>
        <taxon>Bacteroides</taxon>
    </lineage>
</organism>
<dbReference type="RefSeq" id="WP_073403372.1">
    <property type="nucleotide sequence ID" value="NZ_FQTV01000016.1"/>
</dbReference>
<dbReference type="GO" id="GO:0016020">
    <property type="term" value="C:membrane"/>
    <property type="evidence" value="ECO:0007669"/>
    <property type="project" value="TreeGrafter"/>
</dbReference>
<dbReference type="PROSITE" id="PS00455">
    <property type="entry name" value="AMP_BINDING"/>
    <property type="match status" value="1"/>
</dbReference>
<dbReference type="SUPFAM" id="SSF56801">
    <property type="entry name" value="Acetyl-CoA synthetase-like"/>
    <property type="match status" value="1"/>
</dbReference>
<dbReference type="InterPro" id="IPR020845">
    <property type="entry name" value="AMP-binding_CS"/>
</dbReference>
<proteinExistence type="predicted"/>
<keyword evidence="2" id="KW-0067">ATP-binding</keyword>
<evidence type="ECO:0000256" key="2">
    <source>
        <dbReference type="ARBA" id="ARBA00022840"/>
    </source>
</evidence>
<dbReference type="PANTHER" id="PTHR43272">
    <property type="entry name" value="LONG-CHAIN-FATTY-ACID--COA LIGASE"/>
    <property type="match status" value="1"/>
</dbReference>
<sequence length="557" mass="63034">MIKENFIKLYENSYKENWDLPCYTDYGEGITFTYGEVAEEIAKLHLLFHHCNLRRGDKIAIIGKNNSRWCIAYMATITFGAIVVPILQDFNPDDVHHIVNHSESVFLFTSDTIWDTLEEEKLDEIRGVFSLTDFRCLHQRDGETIQKFVKHMDEAANKAYPQGFSKENIEYTTLSNDKVMLLNYTSGTTGFSKGVMLTGNNLAGNVTYGIRTELLKRGDSVLSFLPLAHAYGCAFDFLTATAVGTHVTLLGKTPSPKILMKAFEEVRPNLIITVPLVIEKIYKNVIQPLINKKGMKWALNIPLLDSQIYTQIRKKLIDALGGRFKEVIIGGAAMNPEVVDFFYKIKFPFTIGYGMTECGPLISHSPWNEFIPGSSGKILDIMEVRIDSEDAYNITGEIQVKGENVMKGYYKNEEATNEVFTEDGWLKTGDLGTIDVDGNIYIRGRSKTMILSSSGQNIFPEEIEAKLNNLPFVTESLIIERNKKLVALVYPDFETLDSLGLNHEDNLKTIMDENLKSLNKIVANYEKVSQIQIYPTAFEKTPKKSVKRYLYNSIAED</sequence>
<dbReference type="Gene3D" id="3.40.50.12780">
    <property type="entry name" value="N-terminal domain of ligase-like"/>
    <property type="match status" value="1"/>
</dbReference>
<evidence type="ECO:0000259" key="3">
    <source>
        <dbReference type="Pfam" id="PF00501"/>
    </source>
</evidence>
<gene>
    <name evidence="4" type="ORF">SAMN05444405_11676</name>
</gene>
<dbReference type="STRING" id="1297750.SAMN05444405_11676"/>
<dbReference type="CDD" id="cd05914">
    <property type="entry name" value="LC_FACL_like"/>
    <property type="match status" value="1"/>
</dbReference>
<name>A0A1M5FF65_9BACE</name>
<accession>A0A1M5FF65</accession>
<feature type="domain" description="AMP-dependent synthetase/ligase" evidence="3">
    <location>
        <begin position="16"/>
        <end position="410"/>
    </location>
</feature>
<keyword evidence="5" id="KW-1185">Reference proteome</keyword>
<evidence type="ECO:0000313" key="4">
    <source>
        <dbReference type="EMBL" id="SHF90145.1"/>
    </source>
</evidence>
<evidence type="ECO:0000313" key="5">
    <source>
        <dbReference type="Proteomes" id="UP000184509"/>
    </source>
</evidence>
<evidence type="ECO:0000256" key="1">
    <source>
        <dbReference type="ARBA" id="ARBA00022741"/>
    </source>
</evidence>
<dbReference type="OrthoDB" id="9778383at2"/>
<dbReference type="AlphaFoldDB" id="A0A1M5FF65"/>
<dbReference type="InterPro" id="IPR042099">
    <property type="entry name" value="ANL_N_sf"/>
</dbReference>
<dbReference type="GO" id="GO:0005524">
    <property type="term" value="F:ATP binding"/>
    <property type="evidence" value="ECO:0007669"/>
    <property type="project" value="UniProtKB-KW"/>
</dbReference>
<dbReference type="Pfam" id="PF00501">
    <property type="entry name" value="AMP-binding"/>
    <property type="match status" value="1"/>
</dbReference>
<reference evidence="4 5" key="1">
    <citation type="submission" date="2016-11" db="EMBL/GenBank/DDBJ databases">
        <authorList>
            <person name="Jaros S."/>
            <person name="Januszkiewicz K."/>
            <person name="Wedrychowicz H."/>
        </authorList>
    </citation>
    <scope>NUCLEOTIDE SEQUENCE [LARGE SCALE GENOMIC DNA]</scope>
    <source>
        <strain evidence="4 5">DSM 26991</strain>
    </source>
</reference>
<dbReference type="Proteomes" id="UP000184509">
    <property type="component" value="Unassembled WGS sequence"/>
</dbReference>
<dbReference type="GO" id="GO:0004467">
    <property type="term" value="F:long-chain fatty acid-CoA ligase activity"/>
    <property type="evidence" value="ECO:0007669"/>
    <property type="project" value="TreeGrafter"/>
</dbReference>
<keyword evidence="1" id="KW-0547">Nucleotide-binding</keyword>
<dbReference type="EMBL" id="FQTV01000016">
    <property type="protein sequence ID" value="SHF90145.1"/>
    <property type="molecule type" value="Genomic_DNA"/>
</dbReference>
<dbReference type="InterPro" id="IPR000873">
    <property type="entry name" value="AMP-dep_synth/lig_dom"/>
</dbReference>